<evidence type="ECO:0000313" key="2">
    <source>
        <dbReference type="Proteomes" id="UP000016487"/>
    </source>
</evidence>
<evidence type="ECO:0000313" key="1">
    <source>
        <dbReference type="EMBL" id="KAF7764900.1"/>
    </source>
</evidence>
<sequence length="41" mass="4768">MCLHYSLSFSFYARLTARCLPRLFINDMVNLPLSQLQDSTT</sequence>
<reference evidence="1" key="2">
    <citation type="submission" date="2015-03" db="EMBL/GenBank/DDBJ databases">
        <title>Genome sequence of Pseudoalteromonas citrea.</title>
        <authorList>
            <person name="Xie B.-B."/>
            <person name="Rong J.-C."/>
            <person name="Qin Q.-L."/>
            <person name="Zhang Y.-Z."/>
        </authorList>
    </citation>
    <scope>NUCLEOTIDE SEQUENCE</scope>
    <source>
        <strain evidence="1">DSM 8771</strain>
    </source>
</reference>
<dbReference type="Proteomes" id="UP000016487">
    <property type="component" value="Unassembled WGS sequence"/>
</dbReference>
<organism evidence="1 2">
    <name type="scientific">Pseudoalteromonas citrea</name>
    <dbReference type="NCBI Taxonomy" id="43655"/>
    <lineage>
        <taxon>Bacteria</taxon>
        <taxon>Pseudomonadati</taxon>
        <taxon>Pseudomonadota</taxon>
        <taxon>Gammaproteobacteria</taxon>
        <taxon>Alteromonadales</taxon>
        <taxon>Pseudoalteromonadaceae</taxon>
        <taxon>Pseudoalteromonas</taxon>
    </lineage>
</organism>
<reference evidence="1" key="1">
    <citation type="journal article" date="2012" name="J. Bacteriol.">
        <title>Genome sequences of type strains of seven species of the marine bacterium Pseudoalteromonas.</title>
        <authorList>
            <person name="Xie B.B."/>
            <person name="Shu Y.L."/>
            <person name="Qin Q.L."/>
            <person name="Rong J.C."/>
            <person name="Zhang X.Y."/>
            <person name="Chen X.L."/>
            <person name="Shi M."/>
            <person name="He H.L."/>
            <person name="Zhou B.C."/>
            <person name="Zhang Y.Z."/>
        </authorList>
    </citation>
    <scope>NUCLEOTIDE SEQUENCE</scope>
    <source>
        <strain evidence="1">DSM 8771</strain>
    </source>
</reference>
<accession>A0AAD4AFC8</accession>
<name>A0AAD4AFC8_9GAMM</name>
<protein>
    <submittedName>
        <fullName evidence="1">Uncharacterized protein</fullName>
    </submittedName>
</protein>
<gene>
    <name evidence="1" type="ORF">PCIT_b0999</name>
</gene>
<comment type="caution">
    <text evidence="1">The sequence shown here is derived from an EMBL/GenBank/DDBJ whole genome shotgun (WGS) entry which is preliminary data.</text>
</comment>
<proteinExistence type="predicted"/>
<dbReference type="EMBL" id="AHBZ03000027">
    <property type="protein sequence ID" value="KAF7764900.1"/>
    <property type="molecule type" value="Genomic_DNA"/>
</dbReference>
<dbReference type="AlphaFoldDB" id="A0AAD4AFC8"/>